<evidence type="ECO:0000256" key="10">
    <source>
        <dbReference type="ARBA" id="ARBA00022777"/>
    </source>
</evidence>
<accession>A0A1M4N116</accession>
<dbReference type="Proteomes" id="UP000184085">
    <property type="component" value="Unassembled WGS sequence"/>
</dbReference>
<comment type="function">
    <text evidence="15">Member of the two-component regulatory system DctB/DctD involved in the transport of C4-dicarboxylates. DctB functions as a membrane-associated protein kinase that phosphorylates DctD in response to environmental signals.</text>
</comment>
<dbReference type="InterPro" id="IPR029151">
    <property type="entry name" value="Sensor-like_sf"/>
</dbReference>
<evidence type="ECO:0000256" key="4">
    <source>
        <dbReference type="ARBA" id="ARBA00022475"/>
    </source>
</evidence>
<keyword evidence="12 17" id="KW-1133">Transmembrane helix</keyword>
<dbReference type="InterPro" id="IPR003594">
    <property type="entry name" value="HATPase_dom"/>
</dbReference>
<comment type="catalytic activity">
    <reaction evidence="1">
        <text>ATP + protein L-histidine = ADP + protein N-phospho-L-histidine.</text>
        <dbReference type="EC" id="2.7.13.3"/>
    </reaction>
</comment>
<keyword evidence="14 17" id="KW-0472">Membrane</keyword>
<dbReference type="Gene3D" id="3.30.565.10">
    <property type="entry name" value="Histidine kinase-like ATPase, C-terminal domain"/>
    <property type="match status" value="1"/>
</dbReference>
<dbReference type="PRINTS" id="PR00344">
    <property type="entry name" value="BCTRLSENSOR"/>
</dbReference>
<dbReference type="PIRSF" id="PIRSF036431">
    <property type="entry name" value="STHK_DctB"/>
    <property type="match status" value="1"/>
</dbReference>
<evidence type="ECO:0000256" key="3">
    <source>
        <dbReference type="ARBA" id="ARBA00012438"/>
    </source>
</evidence>
<proteinExistence type="predicted"/>
<dbReference type="PANTHER" id="PTHR43065">
    <property type="entry name" value="SENSOR HISTIDINE KINASE"/>
    <property type="match status" value="1"/>
</dbReference>
<evidence type="ECO:0000259" key="18">
    <source>
        <dbReference type="PROSITE" id="PS50109"/>
    </source>
</evidence>
<evidence type="ECO:0000313" key="19">
    <source>
        <dbReference type="EMBL" id="SCM68511.1"/>
    </source>
</evidence>
<evidence type="ECO:0000256" key="14">
    <source>
        <dbReference type="ARBA" id="ARBA00023136"/>
    </source>
</evidence>
<dbReference type="SUPFAM" id="SSF47384">
    <property type="entry name" value="Homodimeric domain of signal transducing histidine kinase"/>
    <property type="match status" value="1"/>
</dbReference>
<dbReference type="Pfam" id="PF02518">
    <property type="entry name" value="HATPase_c"/>
    <property type="match status" value="1"/>
</dbReference>
<evidence type="ECO:0000256" key="16">
    <source>
        <dbReference type="ARBA" id="ARBA00073143"/>
    </source>
</evidence>
<gene>
    <name evidence="19" type="ORF">KARMA_2734</name>
</gene>
<feature type="domain" description="Histidine kinase" evidence="18">
    <location>
        <begin position="347"/>
        <end position="560"/>
    </location>
</feature>
<evidence type="ECO:0000256" key="6">
    <source>
        <dbReference type="ARBA" id="ARBA00022553"/>
    </source>
</evidence>
<keyword evidence="20" id="KW-1185">Reference proteome</keyword>
<dbReference type="InterPro" id="IPR036890">
    <property type="entry name" value="HATPase_C_sf"/>
</dbReference>
<dbReference type="PROSITE" id="PS50109">
    <property type="entry name" value="HIS_KIN"/>
    <property type="match status" value="1"/>
</dbReference>
<dbReference type="EC" id="2.7.13.3" evidence="3"/>
<dbReference type="RefSeq" id="WP_072707128.1">
    <property type="nucleotide sequence ID" value="NZ_FMJB01000055.1"/>
</dbReference>
<evidence type="ECO:0000256" key="12">
    <source>
        <dbReference type="ARBA" id="ARBA00022989"/>
    </source>
</evidence>
<keyword evidence="6" id="KW-0597">Phosphoprotein</keyword>
<dbReference type="Gene3D" id="3.30.450.20">
    <property type="entry name" value="PAS domain"/>
    <property type="match status" value="2"/>
</dbReference>
<comment type="subcellular location">
    <subcellularLocation>
        <location evidence="2">Cell inner membrane</location>
        <topology evidence="2">Multi-pass membrane protein</topology>
    </subcellularLocation>
</comment>
<protein>
    <recommendedName>
        <fullName evidence="16">C4-dicarboxylate transport sensor protein DctB</fullName>
        <ecNumber evidence="3">2.7.13.3</ecNumber>
    </recommendedName>
</protein>
<evidence type="ECO:0000256" key="8">
    <source>
        <dbReference type="ARBA" id="ARBA00022692"/>
    </source>
</evidence>
<dbReference type="GO" id="GO:0005524">
    <property type="term" value="F:ATP binding"/>
    <property type="evidence" value="ECO:0007669"/>
    <property type="project" value="UniProtKB-KW"/>
</dbReference>
<dbReference type="InterPro" id="IPR017055">
    <property type="entry name" value="Sig_transdc_His_kinase_DctB"/>
</dbReference>
<dbReference type="InterPro" id="IPR036097">
    <property type="entry name" value="HisK_dim/P_sf"/>
</dbReference>
<evidence type="ECO:0000256" key="13">
    <source>
        <dbReference type="ARBA" id="ARBA00023012"/>
    </source>
</evidence>
<evidence type="ECO:0000313" key="20">
    <source>
        <dbReference type="Proteomes" id="UP000184085"/>
    </source>
</evidence>
<dbReference type="InterPro" id="IPR005467">
    <property type="entry name" value="His_kinase_dom"/>
</dbReference>
<dbReference type="SUPFAM" id="SSF55874">
    <property type="entry name" value="ATPase domain of HSP90 chaperone/DNA topoisomerase II/histidine kinase"/>
    <property type="match status" value="1"/>
</dbReference>
<evidence type="ECO:0000256" key="7">
    <source>
        <dbReference type="ARBA" id="ARBA00022679"/>
    </source>
</evidence>
<dbReference type="Gene3D" id="1.10.287.130">
    <property type="match status" value="1"/>
</dbReference>
<dbReference type="SMART" id="SM00388">
    <property type="entry name" value="HisKA"/>
    <property type="match status" value="1"/>
</dbReference>
<sequence length="565" mass="61817">MSTGLWRRISLVAAFVIAVGGVASALYSYAHTQALEQIAQRGRSDLALASDRLRAELQRYRELGIYLADHPLVTLPVFEQGLNELFVRSMDKTTALDVVLLDAEGHVVSNAIGEPPADWSGAPFFQRAMDGALGSFHAYSPRFQRRAFYYAAPVFGIDRSVQGVVVVVVDIERIERDWRGGVPVVFFTDDLGVVFIANREELLYLQRGTGKTSSSASYEALSLRPFLSYTVEQRGDLELWALDAGRYVPARALHLVQEMPVIGMRAEALVDIAPAAKLASLQAAVVAAILLAFGALLFLATERRRTLTLVNQRLEDRVAQRTAELERAQADLVQAGKLSALGKMSAGISHELNQPLMAVQSFAENAALYLERDRVPEARANLVRISDMAHRMGRIIKNLRAFARQEKEPVGRVDLTGVIRSALELSEARMEREGVSLVWSERETPVLVRGGEVRLQQVVLNLISNALDAMVGQTFQCLSISVTREPGKVTLCIADTGPGIEAPEKIFDPFYSTKEVGASEGMGLGLSISYGLVQSFGGMIRGENAPEGGALFTVELQPWQEDSTS</sequence>
<keyword evidence="11" id="KW-0067">ATP-binding</keyword>
<dbReference type="GO" id="GO:0005886">
    <property type="term" value="C:plasma membrane"/>
    <property type="evidence" value="ECO:0007669"/>
    <property type="project" value="UniProtKB-SubCell"/>
</dbReference>
<keyword evidence="13" id="KW-0902">Two-component regulatory system</keyword>
<keyword evidence="4" id="KW-1003">Cell membrane</keyword>
<evidence type="ECO:0000256" key="5">
    <source>
        <dbReference type="ARBA" id="ARBA00022519"/>
    </source>
</evidence>
<keyword evidence="5" id="KW-0997">Cell inner membrane</keyword>
<keyword evidence="7" id="KW-0808">Transferase</keyword>
<dbReference type="InterPro" id="IPR004358">
    <property type="entry name" value="Sig_transdc_His_kin-like_C"/>
</dbReference>
<evidence type="ECO:0000256" key="11">
    <source>
        <dbReference type="ARBA" id="ARBA00022840"/>
    </source>
</evidence>
<dbReference type="AlphaFoldDB" id="A0A1M4N116"/>
<keyword evidence="10" id="KW-0418">Kinase</keyword>
<keyword evidence="9" id="KW-0547">Nucleotide-binding</keyword>
<dbReference type="SUPFAM" id="SSF103190">
    <property type="entry name" value="Sensory domain-like"/>
    <property type="match status" value="1"/>
</dbReference>
<dbReference type="InterPro" id="IPR003661">
    <property type="entry name" value="HisK_dim/P_dom"/>
</dbReference>
<dbReference type="SMART" id="SM00387">
    <property type="entry name" value="HATPase_c"/>
    <property type="match status" value="1"/>
</dbReference>
<evidence type="ECO:0000256" key="2">
    <source>
        <dbReference type="ARBA" id="ARBA00004429"/>
    </source>
</evidence>
<dbReference type="EMBL" id="FMJB01000055">
    <property type="protein sequence ID" value="SCM68511.1"/>
    <property type="molecule type" value="Genomic_DNA"/>
</dbReference>
<evidence type="ECO:0000256" key="17">
    <source>
        <dbReference type="SAM" id="Phobius"/>
    </source>
</evidence>
<dbReference type="CDD" id="cd00082">
    <property type="entry name" value="HisKA"/>
    <property type="match status" value="1"/>
</dbReference>
<name>A0A1M4N116_9RHOB</name>
<reference evidence="20" key="1">
    <citation type="submission" date="2016-09" db="EMBL/GenBank/DDBJ databases">
        <authorList>
            <person name="Wibberg D."/>
        </authorList>
    </citation>
    <scope>NUCLEOTIDE SEQUENCE [LARGE SCALE GENOMIC DNA]</scope>
</reference>
<dbReference type="GO" id="GO:0000155">
    <property type="term" value="F:phosphorelay sensor kinase activity"/>
    <property type="evidence" value="ECO:0007669"/>
    <property type="project" value="InterPro"/>
</dbReference>
<dbReference type="Pfam" id="PF00512">
    <property type="entry name" value="HisKA"/>
    <property type="match status" value="1"/>
</dbReference>
<organism evidence="19 20">
    <name type="scientific">Donghicola eburneus</name>
    <dbReference type="NCBI Taxonomy" id="393278"/>
    <lineage>
        <taxon>Bacteria</taxon>
        <taxon>Pseudomonadati</taxon>
        <taxon>Pseudomonadota</taxon>
        <taxon>Alphaproteobacteria</taxon>
        <taxon>Rhodobacterales</taxon>
        <taxon>Roseobacteraceae</taxon>
        <taxon>Donghicola</taxon>
    </lineage>
</organism>
<keyword evidence="8 17" id="KW-0812">Transmembrane</keyword>
<feature type="transmembrane region" description="Helical" evidence="17">
    <location>
        <begin position="279"/>
        <end position="299"/>
    </location>
</feature>
<dbReference type="FunFam" id="1.10.287.130:FF:000049">
    <property type="entry name" value="C4-dicarboxylate transport sensor protein DctB"/>
    <property type="match status" value="1"/>
</dbReference>
<evidence type="ECO:0000256" key="1">
    <source>
        <dbReference type="ARBA" id="ARBA00000085"/>
    </source>
</evidence>
<evidence type="ECO:0000256" key="15">
    <source>
        <dbReference type="ARBA" id="ARBA00059004"/>
    </source>
</evidence>
<dbReference type="PANTHER" id="PTHR43065:SF46">
    <property type="entry name" value="C4-DICARBOXYLATE TRANSPORT SENSOR PROTEIN DCTB"/>
    <property type="match status" value="1"/>
</dbReference>
<evidence type="ECO:0000256" key="9">
    <source>
        <dbReference type="ARBA" id="ARBA00022741"/>
    </source>
</evidence>